<keyword evidence="12" id="KW-1185">Reference proteome</keyword>
<dbReference type="PANTHER" id="PTHR45939:SF2">
    <property type="entry name" value="CARRIER PROTEIN, PUTATIVE (AFU_ORTHOLOGUE AFUA_2G13870)-RELATED"/>
    <property type="match status" value="1"/>
</dbReference>
<keyword evidence="4 8" id="KW-0812">Transmembrane</keyword>
<dbReference type="EMBL" id="JAACJL010000015">
    <property type="protein sequence ID" value="KAF4621003.1"/>
    <property type="molecule type" value="Genomic_DNA"/>
</dbReference>
<feature type="transmembrane region" description="Helical" evidence="10">
    <location>
        <begin position="190"/>
        <end position="211"/>
    </location>
</feature>
<name>A0A8H4R229_9AGAR</name>
<reference evidence="11 12" key="1">
    <citation type="submission" date="2019-12" db="EMBL/GenBank/DDBJ databases">
        <authorList>
            <person name="Floudas D."/>
            <person name="Bentzer J."/>
            <person name="Ahren D."/>
            <person name="Johansson T."/>
            <person name="Persson P."/>
            <person name="Tunlid A."/>
        </authorList>
    </citation>
    <scope>NUCLEOTIDE SEQUENCE [LARGE SCALE GENOMIC DNA]</scope>
    <source>
        <strain evidence="11 12">CBS 102.39</strain>
    </source>
</reference>
<feature type="transmembrane region" description="Helical" evidence="10">
    <location>
        <begin position="248"/>
        <end position="268"/>
    </location>
</feature>
<comment type="caution">
    <text evidence="11">The sequence shown here is derived from an EMBL/GenBank/DDBJ whole genome shotgun (WGS) entry which is preliminary data.</text>
</comment>
<dbReference type="PANTHER" id="PTHR45939">
    <property type="entry name" value="PEROXISOMAL MEMBRANE PROTEIN PMP34-RELATED"/>
    <property type="match status" value="1"/>
</dbReference>
<evidence type="ECO:0000256" key="10">
    <source>
        <dbReference type="SAM" id="Phobius"/>
    </source>
</evidence>
<evidence type="ECO:0000256" key="4">
    <source>
        <dbReference type="ARBA" id="ARBA00022692"/>
    </source>
</evidence>
<feature type="repeat" description="Solcar" evidence="8">
    <location>
        <begin position="5"/>
        <end position="96"/>
    </location>
</feature>
<evidence type="ECO:0000256" key="6">
    <source>
        <dbReference type="ARBA" id="ARBA00022989"/>
    </source>
</evidence>
<feature type="repeat" description="Solcar" evidence="8">
    <location>
        <begin position="115"/>
        <end position="214"/>
    </location>
</feature>
<keyword evidence="3 9" id="KW-0813">Transport</keyword>
<dbReference type="Proteomes" id="UP000521872">
    <property type="component" value="Unassembled WGS sequence"/>
</dbReference>
<organism evidence="11 12">
    <name type="scientific">Agrocybe pediades</name>
    <dbReference type="NCBI Taxonomy" id="84607"/>
    <lineage>
        <taxon>Eukaryota</taxon>
        <taxon>Fungi</taxon>
        <taxon>Dikarya</taxon>
        <taxon>Basidiomycota</taxon>
        <taxon>Agaricomycotina</taxon>
        <taxon>Agaricomycetes</taxon>
        <taxon>Agaricomycetidae</taxon>
        <taxon>Agaricales</taxon>
        <taxon>Agaricineae</taxon>
        <taxon>Strophariaceae</taxon>
        <taxon>Agrocybe</taxon>
    </lineage>
</organism>
<evidence type="ECO:0000256" key="5">
    <source>
        <dbReference type="ARBA" id="ARBA00022737"/>
    </source>
</evidence>
<dbReference type="InterPro" id="IPR023395">
    <property type="entry name" value="MCP_dom_sf"/>
</dbReference>
<dbReference type="PROSITE" id="PS50920">
    <property type="entry name" value="SOLCAR"/>
    <property type="match status" value="3"/>
</dbReference>
<protein>
    <recommendedName>
        <fullName evidence="13">Mitochondrial carrier</fullName>
    </recommendedName>
</protein>
<gene>
    <name evidence="11" type="ORF">D9613_000975</name>
</gene>
<evidence type="ECO:0000313" key="11">
    <source>
        <dbReference type="EMBL" id="KAF4621003.1"/>
    </source>
</evidence>
<evidence type="ECO:0000256" key="8">
    <source>
        <dbReference type="PROSITE-ProRule" id="PRU00282"/>
    </source>
</evidence>
<dbReference type="InterPro" id="IPR052217">
    <property type="entry name" value="Mito/Peroxisomal_Carrier"/>
</dbReference>
<evidence type="ECO:0000256" key="3">
    <source>
        <dbReference type="ARBA" id="ARBA00022448"/>
    </source>
</evidence>
<dbReference type="GO" id="GO:0015217">
    <property type="term" value="F:ADP transmembrane transporter activity"/>
    <property type="evidence" value="ECO:0007669"/>
    <property type="project" value="TreeGrafter"/>
</dbReference>
<proteinExistence type="inferred from homology"/>
<evidence type="ECO:0000256" key="9">
    <source>
        <dbReference type="RuleBase" id="RU000488"/>
    </source>
</evidence>
<evidence type="ECO:0000256" key="1">
    <source>
        <dbReference type="ARBA" id="ARBA00004141"/>
    </source>
</evidence>
<evidence type="ECO:0008006" key="13">
    <source>
        <dbReference type="Google" id="ProtNLM"/>
    </source>
</evidence>
<dbReference type="GO" id="GO:0016020">
    <property type="term" value="C:membrane"/>
    <property type="evidence" value="ECO:0007669"/>
    <property type="project" value="UniProtKB-SubCell"/>
</dbReference>
<evidence type="ECO:0000313" key="12">
    <source>
        <dbReference type="Proteomes" id="UP000521872"/>
    </source>
</evidence>
<accession>A0A8H4R229</accession>
<comment type="subcellular location">
    <subcellularLocation>
        <location evidence="1">Membrane</location>
        <topology evidence="1">Multi-pass membrane protein</topology>
    </subcellularLocation>
</comment>
<dbReference type="AlphaFoldDB" id="A0A8H4R229"/>
<dbReference type="Gene3D" id="1.50.40.10">
    <property type="entry name" value="Mitochondrial carrier domain"/>
    <property type="match status" value="1"/>
</dbReference>
<evidence type="ECO:0000256" key="2">
    <source>
        <dbReference type="ARBA" id="ARBA00006375"/>
    </source>
</evidence>
<sequence length="364" mass="40228">MTSTLPPLVQAFSGAIGSASANALAYPLDLVTTRLQLESPERSKKRGGLFGAALIVRHIFKKYGWEAFYDGLWPDTCATVLSNFFYFYFYSFLRSLSTRGRIPSTTISKPGPHKPSLLEELVLGFIAGVASRAISTPLNIVTLRIQTEREDADEFEDASTSSEPAKKEMGITDVVKAIYKEQGLKGFWRGFQMAALLSLNPSLTVAFFQLFRRFISVVKTSSLNAILTSGVRSLRHAPADAALKPWEAFFGGAISNSIAVAILYPLILAKKRLQSSSSTTMGSVLRDAYHGRPQLRRNMSYQDKEKAEGIPQRDVERAPGIDGLYQGLQMKIITGFLDQGVTFLVKGRIEQLVIAAYLARRARR</sequence>
<keyword evidence="5" id="KW-0677">Repeat</keyword>
<dbReference type="Pfam" id="PF00153">
    <property type="entry name" value="Mito_carr"/>
    <property type="match status" value="2"/>
</dbReference>
<keyword evidence="7 8" id="KW-0472">Membrane</keyword>
<feature type="repeat" description="Solcar" evidence="8">
    <location>
        <begin position="243"/>
        <end position="352"/>
    </location>
</feature>
<dbReference type="SUPFAM" id="SSF103506">
    <property type="entry name" value="Mitochondrial carrier"/>
    <property type="match status" value="1"/>
</dbReference>
<keyword evidence="6 10" id="KW-1133">Transmembrane helix</keyword>
<evidence type="ECO:0000256" key="7">
    <source>
        <dbReference type="ARBA" id="ARBA00023136"/>
    </source>
</evidence>
<feature type="transmembrane region" description="Helical" evidence="10">
    <location>
        <begin position="72"/>
        <end position="93"/>
    </location>
</feature>
<dbReference type="InterPro" id="IPR018108">
    <property type="entry name" value="MCP_transmembrane"/>
</dbReference>
<comment type="similarity">
    <text evidence="2 9">Belongs to the mitochondrial carrier (TC 2.A.29) family.</text>
</comment>